<dbReference type="Pfam" id="PF00078">
    <property type="entry name" value="RVT_1"/>
    <property type="match status" value="1"/>
</dbReference>
<dbReference type="Proteomes" id="UP000472272">
    <property type="component" value="Unplaced"/>
</dbReference>
<dbReference type="PANTHER" id="PTHR31635:SF196">
    <property type="entry name" value="REVERSE TRANSCRIPTASE DOMAIN-CONTAINING PROTEIN-RELATED"/>
    <property type="match status" value="1"/>
</dbReference>
<proteinExistence type="predicted"/>
<dbReference type="CDD" id="cd01650">
    <property type="entry name" value="RT_nLTR_like"/>
    <property type="match status" value="1"/>
</dbReference>
<dbReference type="PANTHER" id="PTHR31635">
    <property type="entry name" value="REVERSE TRANSCRIPTASE DOMAIN-CONTAINING PROTEIN-RELATED"/>
    <property type="match status" value="1"/>
</dbReference>
<name>A0A670JVV5_PODMU</name>
<dbReference type="AlphaFoldDB" id="A0A670JVV5"/>
<dbReference type="InterPro" id="IPR043502">
    <property type="entry name" value="DNA/RNA_pol_sf"/>
</dbReference>
<evidence type="ECO:0000313" key="2">
    <source>
        <dbReference type="Ensembl" id="ENSPMRP00000029393.1"/>
    </source>
</evidence>
<accession>A0A670JVV5</accession>
<dbReference type="SUPFAM" id="SSF56672">
    <property type="entry name" value="DNA/RNA polymerases"/>
    <property type="match status" value="1"/>
</dbReference>
<reference evidence="2" key="2">
    <citation type="submission" date="2025-09" db="UniProtKB">
        <authorList>
            <consortium name="Ensembl"/>
        </authorList>
    </citation>
    <scope>IDENTIFICATION</scope>
</reference>
<reference evidence="2" key="1">
    <citation type="submission" date="2025-08" db="UniProtKB">
        <authorList>
            <consortium name="Ensembl"/>
        </authorList>
    </citation>
    <scope>IDENTIFICATION</scope>
</reference>
<dbReference type="Ensembl" id="ENSPMRT00000031172.1">
    <property type="protein sequence ID" value="ENSPMRP00000029393.1"/>
    <property type="gene ID" value="ENSPMRG00000019001.1"/>
</dbReference>
<dbReference type="PROSITE" id="PS50878">
    <property type="entry name" value="RT_POL"/>
    <property type="match status" value="1"/>
</dbReference>
<evidence type="ECO:0000313" key="3">
    <source>
        <dbReference type="Proteomes" id="UP000472272"/>
    </source>
</evidence>
<keyword evidence="3" id="KW-1185">Reference proteome</keyword>
<protein>
    <recommendedName>
        <fullName evidence="1">Reverse transcriptase domain-containing protein</fullName>
    </recommendedName>
</protein>
<dbReference type="OMA" id="CWIREWI"/>
<sequence>MIMFVDAEKAFDNISWDFMLKNMEYLEMGNDFLNGIRAIYNEQRAKLIVNNVITEEIKLSKGTRQGCPLSPLLFIMVLETLLNSIRKNGKIKGVIVGQNEYRIKAFADDLVITVEDPMNNAMEVLEEMEKFGEVAGFILNRKKTKILTKNMDQTMMEMLQQQTGIEIVKKVKYLGIWITPKNIDLFQNNYVPAWNGIKKDLEGWGRLKLSFWGRIAMIKKNVLPKILFLFQTIPILRGVKIFKEWQRIISRYIWQGKKPRIKYKLLTDAKERGGFALPDLKLYYEASCLCWIREWIKLKNTKLLDLEGFDNRFGWHAYLGQEKKKGYKSFENHIFRKSLIEVWDRYKNILERGVPHWLSPLEAMGVKKINMRSNWITYGDLVIKEGEKWRVKPYEQVKEHVFDWLHYLQISDMFKKEVKEKGYNEKDSRFQSEIVNNDCKLISKMYKILLEWHTMDEEVKEVMIHWARDLGYSIELEEWQKIWKENLKFTACITLKENAMKMVYRWYMTPAKLGKIYKICNKCWRCREKEGTFMHMWWECKKVKGFWEAIYNELKKMLKYSFVKKPETFLLGITRKEIKRRDFKLFQYAITAARTLIAQRWKQEQVPTLDEWRSKLTDYAELDKLTGKIRLQRDHKFLEDWGKFREYLKTVCEENITLVCFKEAL</sequence>
<dbReference type="GeneTree" id="ENSGT01150000286916"/>
<organism evidence="2 3">
    <name type="scientific">Podarcis muralis</name>
    <name type="common">Wall lizard</name>
    <name type="synonym">Lacerta muralis</name>
    <dbReference type="NCBI Taxonomy" id="64176"/>
    <lineage>
        <taxon>Eukaryota</taxon>
        <taxon>Metazoa</taxon>
        <taxon>Chordata</taxon>
        <taxon>Craniata</taxon>
        <taxon>Vertebrata</taxon>
        <taxon>Euteleostomi</taxon>
        <taxon>Lepidosauria</taxon>
        <taxon>Squamata</taxon>
        <taxon>Bifurcata</taxon>
        <taxon>Unidentata</taxon>
        <taxon>Episquamata</taxon>
        <taxon>Laterata</taxon>
        <taxon>Lacertibaenia</taxon>
        <taxon>Lacertidae</taxon>
        <taxon>Podarcis</taxon>
    </lineage>
</organism>
<feature type="domain" description="Reverse transcriptase" evidence="1">
    <location>
        <begin position="1"/>
        <end position="178"/>
    </location>
</feature>
<evidence type="ECO:0000259" key="1">
    <source>
        <dbReference type="PROSITE" id="PS50878"/>
    </source>
</evidence>
<dbReference type="InterPro" id="IPR000477">
    <property type="entry name" value="RT_dom"/>
</dbReference>